<proteinExistence type="predicted"/>
<evidence type="ECO:0000256" key="2">
    <source>
        <dbReference type="ARBA" id="ARBA00022692"/>
    </source>
</evidence>
<evidence type="ECO:0000256" key="7">
    <source>
        <dbReference type="SAM" id="SignalP"/>
    </source>
</evidence>
<feature type="region of interest" description="Disordered" evidence="5">
    <location>
        <begin position="327"/>
        <end position="517"/>
    </location>
</feature>
<comment type="subcellular location">
    <subcellularLocation>
        <location evidence="1">Membrane</location>
        <topology evidence="1">Multi-pass membrane protein</topology>
    </subcellularLocation>
</comment>
<feature type="transmembrane region" description="Helical" evidence="6">
    <location>
        <begin position="119"/>
        <end position="145"/>
    </location>
</feature>
<evidence type="ECO:0000313" key="9">
    <source>
        <dbReference type="Proteomes" id="UP000297280"/>
    </source>
</evidence>
<feature type="compositionally biased region" description="Gly residues" evidence="5">
    <location>
        <begin position="365"/>
        <end position="400"/>
    </location>
</feature>
<evidence type="ECO:0008006" key="10">
    <source>
        <dbReference type="Google" id="ProtNLM"/>
    </source>
</evidence>
<feature type="compositionally biased region" description="Gly residues" evidence="5">
    <location>
        <begin position="342"/>
        <end position="358"/>
    </location>
</feature>
<sequence>MLRPATPLSLLLLAAFACLLVSILSTPIIKSIPLASFDGVQFGVFGFCKGSTCSEIEIGYSTESLYDATQSATFDLSTSTRSTLSAILIVHPVAALFTLIMLILAIAAHFHAPSHSPRYLLGIFILSILTLILTLLAFLIDVLLFVPHMAWGSYVVLAATVIIAVSGVVSCAMRRTLVSRKARKRRIEENAEMNGENFYNRQGTETTSPVVTDASLSKNPVIEKLPTFATFDANNNERTSDERIPLTIRTPTTETFPSNVPGGSIRSQGVDGYNGPQSGTPSIDQYGNPIPMMPMMPQVGNAYGMRNRDQSAGPPGQALSHQYSNISMNSRGRSGMPPGPPGRGGYGPPRGGYRGGYGGPPPGPNRGGYGYGQPRGGNGPRGGYGPRGGGYPGPYRGGMNNGMMAMGNGGRAPPPGYDSRGPSDPSAPIGGFRDASPAPPGGYIPYRPEEVRPSSLPRAESPPPLDNLENAGMVGQAIEMDATTGSPSHPPPGFVGQFGNLRDSDDDIAGMVGLQQQKIQQRHETLISETSQYSQDEYVPPRQVWGQQAGRSSPLNPTSQPIVELPPSEYTHKRGNSNDTYYEDVDPRFADPAPAPAAKSSLTIPAALNVAAVHSSHNNYDPGSHLHPNSLSNLDGNNSYNSLEELQSGQRSPAESERSTLTSVSQRGINPKWKGGASGYAGPPMPNRRPTARREDVLLNDNPDFALPTGRGGRGPPRVMRGGMIPNSAYPGASAL</sequence>
<keyword evidence="2 6" id="KW-0812">Transmembrane</keyword>
<dbReference type="InterPro" id="IPR051380">
    <property type="entry name" value="pH-response_reg_palI/RIM9"/>
</dbReference>
<keyword evidence="7" id="KW-0732">Signal</keyword>
<evidence type="ECO:0000313" key="8">
    <source>
        <dbReference type="EMBL" id="TGO81027.1"/>
    </source>
</evidence>
<keyword evidence="4 6" id="KW-0472">Membrane</keyword>
<dbReference type="STRING" id="87229.A0A4Z1KHU4"/>
<dbReference type="InterPro" id="IPR009571">
    <property type="entry name" value="SUR7/Rim9-like_fungi"/>
</dbReference>
<dbReference type="Pfam" id="PF06687">
    <property type="entry name" value="SUR7"/>
    <property type="match status" value="1"/>
</dbReference>
<dbReference type="GO" id="GO:0005886">
    <property type="term" value="C:plasma membrane"/>
    <property type="evidence" value="ECO:0007669"/>
    <property type="project" value="InterPro"/>
</dbReference>
<keyword evidence="3 6" id="KW-1133">Transmembrane helix</keyword>
<dbReference type="PANTHER" id="PTHR28013">
    <property type="entry name" value="PROTEIN DCV1-RELATED"/>
    <property type="match status" value="1"/>
</dbReference>
<evidence type="ECO:0000256" key="1">
    <source>
        <dbReference type="ARBA" id="ARBA00004141"/>
    </source>
</evidence>
<feature type="compositionally biased region" description="Polar residues" evidence="5">
    <location>
        <begin position="619"/>
        <end position="668"/>
    </location>
</feature>
<comment type="caution">
    <text evidence="8">The sequence shown here is derived from an EMBL/GenBank/DDBJ whole genome shotgun (WGS) entry which is preliminary data.</text>
</comment>
<evidence type="ECO:0000256" key="6">
    <source>
        <dbReference type="SAM" id="Phobius"/>
    </source>
</evidence>
<feature type="transmembrane region" description="Helical" evidence="6">
    <location>
        <begin position="84"/>
        <end position="107"/>
    </location>
</feature>
<feature type="chain" id="PRO_5021342419" description="PH-response regulator protein palI/RIM9" evidence="7">
    <location>
        <begin position="26"/>
        <end position="736"/>
    </location>
</feature>
<organism evidence="8 9">
    <name type="scientific">Botrytis porri</name>
    <dbReference type="NCBI Taxonomy" id="87229"/>
    <lineage>
        <taxon>Eukaryota</taxon>
        <taxon>Fungi</taxon>
        <taxon>Dikarya</taxon>
        <taxon>Ascomycota</taxon>
        <taxon>Pezizomycotina</taxon>
        <taxon>Leotiomycetes</taxon>
        <taxon>Helotiales</taxon>
        <taxon>Sclerotiniaceae</taxon>
        <taxon>Botrytis</taxon>
    </lineage>
</organism>
<protein>
    <recommendedName>
        <fullName evidence="10">PH-response regulator protein palI/RIM9</fullName>
    </recommendedName>
</protein>
<feature type="region of interest" description="Disordered" evidence="5">
    <location>
        <begin position="544"/>
        <end position="597"/>
    </location>
</feature>
<gene>
    <name evidence="8" type="ORF">BPOR_1411g00010</name>
</gene>
<accession>A0A4Z1KHU4</accession>
<evidence type="ECO:0000256" key="3">
    <source>
        <dbReference type="ARBA" id="ARBA00022989"/>
    </source>
</evidence>
<evidence type="ECO:0000256" key="5">
    <source>
        <dbReference type="SAM" id="MobiDB-lite"/>
    </source>
</evidence>
<feature type="transmembrane region" description="Helical" evidence="6">
    <location>
        <begin position="151"/>
        <end position="173"/>
    </location>
</feature>
<dbReference type="PANTHER" id="PTHR28013:SF3">
    <property type="entry name" value="PROTEIN DCV1-RELATED"/>
    <property type="match status" value="1"/>
</dbReference>
<dbReference type="GO" id="GO:0035838">
    <property type="term" value="C:growing cell tip"/>
    <property type="evidence" value="ECO:0007669"/>
    <property type="project" value="TreeGrafter"/>
</dbReference>
<dbReference type="AlphaFoldDB" id="A0A4Z1KHU4"/>
<dbReference type="EMBL" id="PQXO01001403">
    <property type="protein sequence ID" value="TGO81027.1"/>
    <property type="molecule type" value="Genomic_DNA"/>
</dbReference>
<feature type="signal peptide" evidence="7">
    <location>
        <begin position="1"/>
        <end position="25"/>
    </location>
</feature>
<feature type="compositionally biased region" description="Polar residues" evidence="5">
    <location>
        <begin position="545"/>
        <end position="561"/>
    </location>
</feature>
<feature type="region of interest" description="Disordered" evidence="5">
    <location>
        <begin position="619"/>
        <end position="736"/>
    </location>
</feature>
<evidence type="ECO:0000256" key="4">
    <source>
        <dbReference type="ARBA" id="ARBA00023136"/>
    </source>
</evidence>
<dbReference type="GO" id="GO:0032153">
    <property type="term" value="C:cell division site"/>
    <property type="evidence" value="ECO:0007669"/>
    <property type="project" value="TreeGrafter"/>
</dbReference>
<keyword evidence="9" id="KW-1185">Reference proteome</keyword>
<dbReference type="Proteomes" id="UP000297280">
    <property type="component" value="Unassembled WGS sequence"/>
</dbReference>
<name>A0A4Z1KHU4_9HELO</name>
<dbReference type="PROSITE" id="PS51257">
    <property type="entry name" value="PROKAR_LIPOPROTEIN"/>
    <property type="match status" value="1"/>
</dbReference>
<reference evidence="8 9" key="1">
    <citation type="submission" date="2017-12" db="EMBL/GenBank/DDBJ databases">
        <title>Comparative genomics of Botrytis spp.</title>
        <authorList>
            <person name="Valero-Jimenez C.A."/>
            <person name="Tapia P."/>
            <person name="Veloso J."/>
            <person name="Silva-Moreno E."/>
            <person name="Staats M."/>
            <person name="Valdes J.H."/>
            <person name="Van Kan J.A.L."/>
        </authorList>
    </citation>
    <scope>NUCLEOTIDE SEQUENCE [LARGE SCALE GENOMIC DNA]</scope>
    <source>
        <strain evidence="8 9">MUCL3349</strain>
    </source>
</reference>